<organism evidence="2 3">
    <name type="scientific">Vigna angularis var. angularis</name>
    <dbReference type="NCBI Taxonomy" id="157739"/>
    <lineage>
        <taxon>Eukaryota</taxon>
        <taxon>Viridiplantae</taxon>
        <taxon>Streptophyta</taxon>
        <taxon>Embryophyta</taxon>
        <taxon>Tracheophyta</taxon>
        <taxon>Spermatophyta</taxon>
        <taxon>Magnoliopsida</taxon>
        <taxon>eudicotyledons</taxon>
        <taxon>Gunneridae</taxon>
        <taxon>Pentapetalae</taxon>
        <taxon>rosids</taxon>
        <taxon>fabids</taxon>
        <taxon>Fabales</taxon>
        <taxon>Fabaceae</taxon>
        <taxon>Papilionoideae</taxon>
        <taxon>50 kb inversion clade</taxon>
        <taxon>NPAAA clade</taxon>
        <taxon>indigoferoid/millettioid clade</taxon>
        <taxon>Phaseoleae</taxon>
        <taxon>Vigna</taxon>
    </lineage>
</organism>
<name>A0A0S3RX23_PHAAN</name>
<reference evidence="2 3" key="1">
    <citation type="journal article" date="2015" name="Sci. Rep.">
        <title>The power of single molecule real-time sequencing technology in the de novo assembly of a eukaryotic genome.</title>
        <authorList>
            <person name="Sakai H."/>
            <person name="Naito K."/>
            <person name="Ogiso-Tanaka E."/>
            <person name="Takahashi Y."/>
            <person name="Iseki K."/>
            <person name="Muto C."/>
            <person name="Satou K."/>
            <person name="Teruya K."/>
            <person name="Shiroma A."/>
            <person name="Shimoji M."/>
            <person name="Hirano T."/>
            <person name="Itoh T."/>
            <person name="Kaga A."/>
            <person name="Tomooka N."/>
        </authorList>
    </citation>
    <scope>NUCLEOTIDE SEQUENCE [LARGE SCALE GENOMIC DNA]</scope>
    <source>
        <strain evidence="3">cv. Shumari</strain>
    </source>
</reference>
<accession>A0A0S3RX23</accession>
<evidence type="ECO:0000313" key="2">
    <source>
        <dbReference type="EMBL" id="BAT85148.1"/>
    </source>
</evidence>
<proteinExistence type="predicted"/>
<dbReference type="AlphaFoldDB" id="A0A0S3RX23"/>
<gene>
    <name evidence="2" type="primary">Vigan.04G265200</name>
    <name evidence="2" type="ORF">VIGAN_04265200</name>
</gene>
<sequence>MTEVTGNLGTAALPRTLSPQIEKLFSLHISQMRIGEDRDTISTFVRRHTTWFLGIVLINTGKRKRAHHRLEGPLVLVVNVEKGMTPPLAGDGTSSSPVKRTPRSSPCDQWSDEPFWDGYMVV</sequence>
<feature type="compositionally biased region" description="Polar residues" evidence="1">
    <location>
        <begin position="92"/>
        <end position="108"/>
    </location>
</feature>
<feature type="region of interest" description="Disordered" evidence="1">
    <location>
        <begin position="85"/>
        <end position="109"/>
    </location>
</feature>
<evidence type="ECO:0000256" key="1">
    <source>
        <dbReference type="SAM" id="MobiDB-lite"/>
    </source>
</evidence>
<protein>
    <submittedName>
        <fullName evidence="2">Uncharacterized protein</fullName>
    </submittedName>
</protein>
<evidence type="ECO:0000313" key="3">
    <source>
        <dbReference type="Proteomes" id="UP000291084"/>
    </source>
</evidence>
<dbReference type="Proteomes" id="UP000291084">
    <property type="component" value="Chromosome 4"/>
</dbReference>
<dbReference type="EMBL" id="AP015037">
    <property type="protein sequence ID" value="BAT85148.1"/>
    <property type="molecule type" value="Genomic_DNA"/>
</dbReference>
<keyword evidence="3" id="KW-1185">Reference proteome</keyword>